<sequence length="335" mass="37965">MDSPTGDIVPKVHTEPLPQDSKQPIFDIEDVVRRVETQNVWYEFTATMFRKTSRLPWQHMDPINGPFQCKRLFNHERISNEVNALKLVSQQTTIPVPRLLDHGINSDGTQYLVTELSDGINLDHLCEIGCRVTTGPKHTEDISCEICVRKAYSNAINFIQNTALPQLSTLKSRERGINGFVMPPAWLPIDTQEPWKGRTGPWKTLPLPSPSYVFQHGDLAAHNILIDKHTLQVNTLIDWEYAGYYPPGMDLWPGTLDFYTYVCCATGENMADLVRKYLPEDFLEACGQWVDGEEELEVLVRGGYFPDPEELRASLSAEVAQKALDDICISQNDDT</sequence>
<dbReference type="InterPro" id="IPR002575">
    <property type="entry name" value="Aminoglycoside_PTrfase"/>
</dbReference>
<feature type="region of interest" description="Disordered" evidence="1">
    <location>
        <begin position="1"/>
        <end position="20"/>
    </location>
</feature>
<organism evidence="3 4">
    <name type="scientific">Sclerotinia nivalis</name>
    <dbReference type="NCBI Taxonomy" id="352851"/>
    <lineage>
        <taxon>Eukaryota</taxon>
        <taxon>Fungi</taxon>
        <taxon>Dikarya</taxon>
        <taxon>Ascomycota</taxon>
        <taxon>Pezizomycotina</taxon>
        <taxon>Leotiomycetes</taxon>
        <taxon>Helotiales</taxon>
        <taxon>Sclerotiniaceae</taxon>
        <taxon>Sclerotinia</taxon>
    </lineage>
</organism>
<gene>
    <name evidence="3" type="ORF">OCU04_009457</name>
</gene>
<reference evidence="3" key="1">
    <citation type="submission" date="2022-11" db="EMBL/GenBank/DDBJ databases">
        <title>Genome Resource of Sclerotinia nivalis Strain SnTB1, a Plant Pathogen Isolated from American Ginseng.</title>
        <authorList>
            <person name="Fan S."/>
        </authorList>
    </citation>
    <scope>NUCLEOTIDE SEQUENCE</scope>
    <source>
        <strain evidence="3">SnTB1</strain>
    </source>
</reference>
<dbReference type="OrthoDB" id="2906425at2759"/>
<evidence type="ECO:0000259" key="2">
    <source>
        <dbReference type="Pfam" id="PF01636"/>
    </source>
</evidence>
<evidence type="ECO:0000256" key="1">
    <source>
        <dbReference type="SAM" id="MobiDB-lite"/>
    </source>
</evidence>
<dbReference type="AlphaFoldDB" id="A0A9X0AF25"/>
<dbReference type="SUPFAM" id="SSF56112">
    <property type="entry name" value="Protein kinase-like (PK-like)"/>
    <property type="match status" value="1"/>
</dbReference>
<protein>
    <recommendedName>
        <fullName evidence="2">Aminoglycoside phosphotransferase domain-containing protein</fullName>
    </recommendedName>
</protein>
<dbReference type="InterPro" id="IPR011009">
    <property type="entry name" value="Kinase-like_dom_sf"/>
</dbReference>
<dbReference type="PANTHER" id="PTHR21310:SF15">
    <property type="entry name" value="AMINOGLYCOSIDE PHOSPHOTRANSFERASE DOMAIN-CONTAINING PROTEIN"/>
    <property type="match status" value="1"/>
</dbReference>
<dbReference type="Pfam" id="PF01636">
    <property type="entry name" value="APH"/>
    <property type="match status" value="1"/>
</dbReference>
<dbReference type="EMBL" id="JAPEIS010000011">
    <property type="protein sequence ID" value="KAJ8061656.1"/>
    <property type="molecule type" value="Genomic_DNA"/>
</dbReference>
<keyword evidence="4" id="KW-1185">Reference proteome</keyword>
<name>A0A9X0AF25_9HELO</name>
<proteinExistence type="predicted"/>
<dbReference type="PANTHER" id="PTHR21310">
    <property type="entry name" value="AMINOGLYCOSIDE PHOSPHOTRANSFERASE-RELATED-RELATED"/>
    <property type="match status" value="1"/>
</dbReference>
<evidence type="ECO:0000313" key="4">
    <source>
        <dbReference type="Proteomes" id="UP001152300"/>
    </source>
</evidence>
<evidence type="ECO:0000313" key="3">
    <source>
        <dbReference type="EMBL" id="KAJ8061656.1"/>
    </source>
</evidence>
<accession>A0A9X0AF25</accession>
<dbReference type="Proteomes" id="UP001152300">
    <property type="component" value="Unassembled WGS sequence"/>
</dbReference>
<dbReference type="InterPro" id="IPR051678">
    <property type="entry name" value="AGP_Transferase"/>
</dbReference>
<comment type="caution">
    <text evidence="3">The sequence shown here is derived from an EMBL/GenBank/DDBJ whole genome shotgun (WGS) entry which is preliminary data.</text>
</comment>
<feature type="domain" description="Aminoglycoside phosphotransferase" evidence="2">
    <location>
        <begin position="204"/>
        <end position="252"/>
    </location>
</feature>
<dbReference type="Gene3D" id="3.90.1200.10">
    <property type="match status" value="1"/>
</dbReference>